<evidence type="ECO:0000256" key="1">
    <source>
        <dbReference type="ARBA" id="ARBA00023157"/>
    </source>
</evidence>
<dbReference type="CDD" id="cd00190">
    <property type="entry name" value="Tryp_SPc"/>
    <property type="match status" value="1"/>
</dbReference>
<accession>A0A7R9A961</accession>
<dbReference type="FunFam" id="2.40.10.10:FF:000068">
    <property type="entry name" value="transmembrane protease serine 2"/>
    <property type="match status" value="1"/>
</dbReference>
<protein>
    <recommendedName>
        <fullName evidence="4">Peptidase S1 domain-containing protein</fullName>
    </recommendedName>
</protein>
<sequence length="293" mass="31568">MLTSAACGTWSPTRDETTNIGESRQVSQSWLERLWNGFLGILSGNTRQDGPLIIGGSPASITQAPFMAYLYATFPKQGLSKPTKECSASILSEQWILTAAHCIYDDASNIATQITARVGSADRTSAASIKADRWLAYPSYNKSDPTKNYDVALIHLPKRLTFSSTVRPICYPQSDNVLGTSISWCDKKAYGWGYLQATDQYGSTILQKLIVQVTPTTTDCTTYTDERIICVKGDPPSSGVCHGDSGGPLVVLYGIAYVTGIASYVQDESCVTGAAGYTRASTYASWVKSTIGA</sequence>
<evidence type="ECO:0000313" key="6">
    <source>
        <dbReference type="Proteomes" id="UP000677054"/>
    </source>
</evidence>
<evidence type="ECO:0000259" key="4">
    <source>
        <dbReference type="PROSITE" id="PS50240"/>
    </source>
</evidence>
<dbReference type="Proteomes" id="UP000677054">
    <property type="component" value="Unassembled WGS sequence"/>
</dbReference>
<dbReference type="SUPFAM" id="SSF50494">
    <property type="entry name" value="Trypsin-like serine proteases"/>
    <property type="match status" value="1"/>
</dbReference>
<dbReference type="InterPro" id="IPR018114">
    <property type="entry name" value="TRYPSIN_HIS"/>
</dbReference>
<evidence type="ECO:0000256" key="2">
    <source>
        <dbReference type="ARBA" id="ARBA00024195"/>
    </source>
</evidence>
<gene>
    <name evidence="5" type="ORF">DSTB1V02_LOCUS9585</name>
</gene>
<dbReference type="InterPro" id="IPR001254">
    <property type="entry name" value="Trypsin_dom"/>
</dbReference>
<dbReference type="PROSITE" id="PS00135">
    <property type="entry name" value="TRYPSIN_SER"/>
    <property type="match status" value="1"/>
</dbReference>
<dbReference type="PANTHER" id="PTHR24256">
    <property type="entry name" value="TRYPTASE-RELATED"/>
    <property type="match status" value="1"/>
</dbReference>
<dbReference type="PROSITE" id="PS50240">
    <property type="entry name" value="TRYPSIN_DOM"/>
    <property type="match status" value="1"/>
</dbReference>
<dbReference type="Gene3D" id="2.40.10.10">
    <property type="entry name" value="Trypsin-like serine proteases"/>
    <property type="match status" value="1"/>
</dbReference>
<name>A0A7R9A961_9CRUS</name>
<dbReference type="InterPro" id="IPR009003">
    <property type="entry name" value="Peptidase_S1_PA"/>
</dbReference>
<evidence type="ECO:0000256" key="3">
    <source>
        <dbReference type="RuleBase" id="RU363034"/>
    </source>
</evidence>
<keyword evidence="6" id="KW-1185">Reference proteome</keyword>
<dbReference type="OrthoDB" id="5565075at2759"/>
<keyword evidence="3" id="KW-0720">Serine protease</keyword>
<dbReference type="PRINTS" id="PR00722">
    <property type="entry name" value="CHYMOTRYPSIN"/>
</dbReference>
<comment type="similarity">
    <text evidence="2">Belongs to the peptidase S1 family. CLIP subfamily.</text>
</comment>
<keyword evidence="3" id="KW-0645">Protease</keyword>
<dbReference type="InterPro" id="IPR001314">
    <property type="entry name" value="Peptidase_S1A"/>
</dbReference>
<evidence type="ECO:0000313" key="5">
    <source>
        <dbReference type="EMBL" id="CAD7249798.1"/>
    </source>
</evidence>
<dbReference type="Pfam" id="PF00089">
    <property type="entry name" value="Trypsin"/>
    <property type="match status" value="1"/>
</dbReference>
<dbReference type="EMBL" id="LR902010">
    <property type="protein sequence ID" value="CAD7249798.1"/>
    <property type="molecule type" value="Genomic_DNA"/>
</dbReference>
<dbReference type="InterPro" id="IPR043504">
    <property type="entry name" value="Peptidase_S1_PA_chymotrypsin"/>
</dbReference>
<dbReference type="EMBL" id="CAJPEV010002493">
    <property type="protein sequence ID" value="CAG0897095.1"/>
    <property type="molecule type" value="Genomic_DNA"/>
</dbReference>
<reference evidence="5" key="1">
    <citation type="submission" date="2020-11" db="EMBL/GenBank/DDBJ databases">
        <authorList>
            <person name="Tran Van P."/>
        </authorList>
    </citation>
    <scope>NUCLEOTIDE SEQUENCE</scope>
</reference>
<dbReference type="InterPro" id="IPR051487">
    <property type="entry name" value="Ser/Thr_Proteases_Immune/Dev"/>
</dbReference>
<keyword evidence="3" id="KW-0378">Hydrolase</keyword>
<proteinExistence type="inferred from homology"/>
<organism evidence="5">
    <name type="scientific">Darwinula stevensoni</name>
    <dbReference type="NCBI Taxonomy" id="69355"/>
    <lineage>
        <taxon>Eukaryota</taxon>
        <taxon>Metazoa</taxon>
        <taxon>Ecdysozoa</taxon>
        <taxon>Arthropoda</taxon>
        <taxon>Crustacea</taxon>
        <taxon>Oligostraca</taxon>
        <taxon>Ostracoda</taxon>
        <taxon>Podocopa</taxon>
        <taxon>Podocopida</taxon>
        <taxon>Darwinulocopina</taxon>
        <taxon>Darwinuloidea</taxon>
        <taxon>Darwinulidae</taxon>
        <taxon>Darwinula</taxon>
    </lineage>
</organism>
<keyword evidence="1" id="KW-1015">Disulfide bond</keyword>
<dbReference type="GO" id="GO:0006508">
    <property type="term" value="P:proteolysis"/>
    <property type="evidence" value="ECO:0007669"/>
    <property type="project" value="UniProtKB-KW"/>
</dbReference>
<feature type="domain" description="Peptidase S1" evidence="4">
    <location>
        <begin position="53"/>
        <end position="292"/>
    </location>
</feature>
<dbReference type="AlphaFoldDB" id="A0A7R9A961"/>
<dbReference type="PROSITE" id="PS00134">
    <property type="entry name" value="TRYPSIN_HIS"/>
    <property type="match status" value="1"/>
</dbReference>
<dbReference type="GO" id="GO:0004252">
    <property type="term" value="F:serine-type endopeptidase activity"/>
    <property type="evidence" value="ECO:0007669"/>
    <property type="project" value="InterPro"/>
</dbReference>
<dbReference type="SMART" id="SM00020">
    <property type="entry name" value="Tryp_SPc"/>
    <property type="match status" value="1"/>
</dbReference>
<dbReference type="InterPro" id="IPR033116">
    <property type="entry name" value="TRYPSIN_SER"/>
</dbReference>